<dbReference type="SUPFAM" id="SSF53850">
    <property type="entry name" value="Periplasmic binding protein-like II"/>
    <property type="match status" value="1"/>
</dbReference>
<keyword evidence="3" id="KW-0732">Signal</keyword>
<dbReference type="Gene3D" id="3.40.190.10">
    <property type="entry name" value="Periplasmic binding protein-like II"/>
    <property type="match status" value="2"/>
</dbReference>
<dbReference type="EMBL" id="PVZG01000010">
    <property type="protein sequence ID" value="PRY27656.1"/>
    <property type="molecule type" value="Genomic_DNA"/>
</dbReference>
<dbReference type="PANTHER" id="PTHR30085">
    <property type="entry name" value="AMINO ACID ABC TRANSPORTER PERMEASE"/>
    <property type="match status" value="1"/>
</dbReference>
<evidence type="ECO:0000256" key="5">
    <source>
        <dbReference type="SAM" id="Phobius"/>
    </source>
</evidence>
<name>A0A2T0S2J8_9ACTN</name>
<dbReference type="SMART" id="SM00062">
    <property type="entry name" value="PBPb"/>
    <property type="match status" value="1"/>
</dbReference>
<feature type="region of interest" description="Disordered" evidence="4">
    <location>
        <begin position="1"/>
        <end position="26"/>
    </location>
</feature>
<protein>
    <submittedName>
        <fullName evidence="7">Glutamate transport system substrate-binding protein</fullName>
    </submittedName>
</protein>
<evidence type="ECO:0000313" key="7">
    <source>
        <dbReference type="EMBL" id="PRY27656.1"/>
    </source>
</evidence>
<dbReference type="PANTHER" id="PTHR30085:SF6">
    <property type="entry name" value="ABC TRANSPORTER GLUTAMINE-BINDING PROTEIN GLNH"/>
    <property type="match status" value="1"/>
</dbReference>
<proteinExistence type="inferred from homology"/>
<reference evidence="7 8" key="1">
    <citation type="submission" date="2018-03" db="EMBL/GenBank/DDBJ databases">
        <title>Genomic Encyclopedia of Archaeal and Bacterial Type Strains, Phase II (KMG-II): from individual species to whole genera.</title>
        <authorList>
            <person name="Goeker M."/>
        </authorList>
    </citation>
    <scope>NUCLEOTIDE SEQUENCE [LARGE SCALE GENOMIC DNA]</scope>
    <source>
        <strain evidence="7 8">DSM 45348</strain>
    </source>
</reference>
<dbReference type="RefSeq" id="WP_106128567.1">
    <property type="nucleotide sequence ID" value="NZ_PVZG01000010.1"/>
</dbReference>
<gene>
    <name evidence="7" type="ORF">CLV70_110243</name>
</gene>
<dbReference type="InterPro" id="IPR051455">
    <property type="entry name" value="Bact_solute-bind_prot3"/>
</dbReference>
<dbReference type="GO" id="GO:0030288">
    <property type="term" value="C:outer membrane-bounded periplasmic space"/>
    <property type="evidence" value="ECO:0007669"/>
    <property type="project" value="TreeGrafter"/>
</dbReference>
<dbReference type="Pfam" id="PF00497">
    <property type="entry name" value="SBP_bac_3"/>
    <property type="match status" value="1"/>
</dbReference>
<evidence type="ECO:0000313" key="8">
    <source>
        <dbReference type="Proteomes" id="UP000239209"/>
    </source>
</evidence>
<dbReference type="GO" id="GO:0005576">
    <property type="term" value="C:extracellular region"/>
    <property type="evidence" value="ECO:0007669"/>
    <property type="project" value="TreeGrafter"/>
</dbReference>
<evidence type="ECO:0000256" key="3">
    <source>
        <dbReference type="ARBA" id="ARBA00022729"/>
    </source>
</evidence>
<accession>A0A2T0S2J8</accession>
<evidence type="ECO:0000259" key="6">
    <source>
        <dbReference type="SMART" id="SM00062"/>
    </source>
</evidence>
<feature type="transmembrane region" description="Helical" evidence="5">
    <location>
        <begin position="55"/>
        <end position="73"/>
    </location>
</feature>
<keyword evidence="5" id="KW-0812">Transmembrane</keyword>
<dbReference type="GO" id="GO:0006865">
    <property type="term" value="P:amino acid transport"/>
    <property type="evidence" value="ECO:0007669"/>
    <property type="project" value="TreeGrafter"/>
</dbReference>
<dbReference type="InterPro" id="IPR001638">
    <property type="entry name" value="Solute-binding_3/MltF_N"/>
</dbReference>
<feature type="region of interest" description="Disordered" evidence="4">
    <location>
        <begin position="330"/>
        <end position="367"/>
    </location>
</feature>
<feature type="compositionally biased region" description="Basic residues" evidence="4">
    <location>
        <begin position="8"/>
        <end position="17"/>
    </location>
</feature>
<evidence type="ECO:0000256" key="4">
    <source>
        <dbReference type="SAM" id="MobiDB-lite"/>
    </source>
</evidence>
<keyword evidence="5" id="KW-1133">Transmembrane helix</keyword>
<dbReference type="OrthoDB" id="4963533at2"/>
<keyword evidence="5" id="KW-0472">Membrane</keyword>
<feature type="domain" description="Solute-binding protein family 3/N-terminal" evidence="6">
    <location>
        <begin position="97"/>
        <end position="330"/>
    </location>
</feature>
<comment type="caution">
    <text evidence="7">The sequence shown here is derived from an EMBL/GenBank/DDBJ whole genome shotgun (WGS) entry which is preliminary data.</text>
</comment>
<evidence type="ECO:0000256" key="2">
    <source>
        <dbReference type="ARBA" id="ARBA00022448"/>
    </source>
</evidence>
<keyword evidence="8" id="KW-1185">Reference proteome</keyword>
<evidence type="ECO:0000256" key="1">
    <source>
        <dbReference type="ARBA" id="ARBA00010333"/>
    </source>
</evidence>
<keyword evidence="2" id="KW-0813">Transport</keyword>
<sequence>MDGDRPPVRKITRRRAPRPAGARERRGDRALAGLRRTFTRPEEFARTFGASLAPWRLAAVGVVIILVLGFAWVRLFHVGPPSVEDLRRAAGVDEWRTLPIGVKDDQPGLAYRDPGDGSWRGFDIDIAYMIAEDLGFRRDDVRFYGIESEDRARMEATDLAGNPVPVKMVIASYSITAKREAEPNVMFTASYLHTEQSVITLRGHDKVSSLEEFKNKKVCTLSASTSADTASSSGAVLIRRNRVSQCFDELNRNHVDAVSTDATILGGYKARDPGRYDHWDLGDDKTEAWGVSVGNNEALRDLVDLTLYRSATDPKDSRWERAYESTIATEVRANVDPEGHPVPLARPQQPPPRRPDVRELPWEEVLS</sequence>
<comment type="similarity">
    <text evidence="1">Belongs to the bacterial solute-binding protein 3 family.</text>
</comment>
<dbReference type="Proteomes" id="UP000239209">
    <property type="component" value="Unassembled WGS sequence"/>
</dbReference>
<dbReference type="AlphaFoldDB" id="A0A2T0S2J8"/>
<organism evidence="7 8">
    <name type="scientific">Pseudosporangium ferrugineum</name>
    <dbReference type="NCBI Taxonomy" id="439699"/>
    <lineage>
        <taxon>Bacteria</taxon>
        <taxon>Bacillati</taxon>
        <taxon>Actinomycetota</taxon>
        <taxon>Actinomycetes</taxon>
        <taxon>Micromonosporales</taxon>
        <taxon>Micromonosporaceae</taxon>
        <taxon>Pseudosporangium</taxon>
    </lineage>
</organism>